<dbReference type="GO" id="GO:0006270">
    <property type="term" value="P:DNA replication initiation"/>
    <property type="evidence" value="ECO:0007669"/>
    <property type="project" value="InterPro"/>
</dbReference>
<protein>
    <recommendedName>
        <fullName evidence="3">Protein MCM10 homolog</fullName>
    </recommendedName>
</protein>
<dbReference type="GO" id="GO:0003697">
    <property type="term" value="F:single-stranded DNA binding"/>
    <property type="evidence" value="ECO:0007669"/>
    <property type="project" value="InterPro"/>
</dbReference>
<dbReference type="InterPro" id="IPR015408">
    <property type="entry name" value="Znf_Mcm10/DnaG"/>
</dbReference>
<keyword evidence="7" id="KW-0862">Zinc</keyword>
<keyword evidence="8" id="KW-0539">Nucleus</keyword>
<accession>A0A6P7HD06</accession>
<evidence type="ECO:0000256" key="5">
    <source>
        <dbReference type="ARBA" id="ARBA00022723"/>
    </source>
</evidence>
<feature type="region of interest" description="Disordered" evidence="9">
    <location>
        <begin position="43"/>
        <end position="79"/>
    </location>
</feature>
<evidence type="ECO:0000259" key="10">
    <source>
        <dbReference type="SMART" id="SM01280"/>
    </source>
</evidence>
<gene>
    <name evidence="11" type="primary">LOC114347125</name>
</gene>
<evidence type="ECO:0000256" key="3">
    <source>
        <dbReference type="ARBA" id="ARBA00017770"/>
    </source>
</evidence>
<dbReference type="GO" id="GO:0008270">
    <property type="term" value="F:zinc ion binding"/>
    <property type="evidence" value="ECO:0007669"/>
    <property type="project" value="UniProtKB-KW"/>
</dbReference>
<evidence type="ECO:0000256" key="7">
    <source>
        <dbReference type="ARBA" id="ARBA00022833"/>
    </source>
</evidence>
<dbReference type="FunFam" id="2.40.50.140:FF:000174">
    <property type="entry name" value="DNA replication licensing factor mcm10"/>
    <property type="match status" value="1"/>
</dbReference>
<feature type="domain" description="Replication factor Mcm10 C-terminal" evidence="10">
    <location>
        <begin position="442"/>
        <end position="765"/>
    </location>
</feature>
<keyword evidence="5" id="KW-0479">Metal-binding</keyword>
<evidence type="ECO:0000256" key="6">
    <source>
        <dbReference type="ARBA" id="ARBA00022771"/>
    </source>
</evidence>
<evidence type="ECO:0000256" key="1">
    <source>
        <dbReference type="ARBA" id="ARBA00004123"/>
    </source>
</evidence>
<dbReference type="Pfam" id="PF09329">
    <property type="entry name" value="zf-primase"/>
    <property type="match status" value="1"/>
</dbReference>
<evidence type="ECO:0000256" key="4">
    <source>
        <dbReference type="ARBA" id="ARBA00022705"/>
    </source>
</evidence>
<dbReference type="PANTHER" id="PTHR13454">
    <property type="entry name" value="PROTEIN MCM10 HOMOLOG"/>
    <property type="match status" value="1"/>
</dbReference>
<feature type="compositionally biased region" description="Polar residues" evidence="9">
    <location>
        <begin position="43"/>
        <end position="58"/>
    </location>
</feature>
<dbReference type="GO" id="GO:0043596">
    <property type="term" value="C:nuclear replication fork"/>
    <property type="evidence" value="ECO:0007669"/>
    <property type="project" value="TreeGrafter"/>
</dbReference>
<dbReference type="Gene3D" id="2.40.50.140">
    <property type="entry name" value="Nucleic acid-binding proteins"/>
    <property type="match status" value="1"/>
</dbReference>
<dbReference type="RefSeq" id="XP_028153665.1">
    <property type="nucleotide sequence ID" value="XM_028297864.1"/>
</dbReference>
<keyword evidence="4" id="KW-0235">DNA replication</keyword>
<feature type="compositionally biased region" description="Basic and acidic residues" evidence="9">
    <location>
        <begin position="453"/>
        <end position="463"/>
    </location>
</feature>
<dbReference type="PANTHER" id="PTHR13454:SF11">
    <property type="entry name" value="PROTEIN MCM10 HOMOLOG"/>
    <property type="match status" value="1"/>
</dbReference>
<dbReference type="SMART" id="SM01280">
    <property type="entry name" value="Mcm10"/>
    <property type="match status" value="1"/>
</dbReference>
<organism evidence="11">
    <name type="scientific">Diabrotica virgifera virgifera</name>
    <name type="common">western corn rootworm</name>
    <dbReference type="NCBI Taxonomy" id="50390"/>
    <lineage>
        <taxon>Eukaryota</taxon>
        <taxon>Metazoa</taxon>
        <taxon>Ecdysozoa</taxon>
        <taxon>Arthropoda</taxon>
        <taxon>Hexapoda</taxon>
        <taxon>Insecta</taxon>
        <taxon>Pterygota</taxon>
        <taxon>Neoptera</taxon>
        <taxon>Endopterygota</taxon>
        <taxon>Coleoptera</taxon>
        <taxon>Polyphaga</taxon>
        <taxon>Cucujiformia</taxon>
        <taxon>Chrysomeloidea</taxon>
        <taxon>Chrysomelidae</taxon>
        <taxon>Galerucinae</taxon>
        <taxon>Diabroticina</taxon>
        <taxon>Diabroticites</taxon>
        <taxon>Diabrotica</taxon>
    </lineage>
</organism>
<feature type="compositionally biased region" description="Basic and acidic residues" evidence="9">
    <location>
        <begin position="69"/>
        <end position="79"/>
    </location>
</feature>
<evidence type="ECO:0000256" key="9">
    <source>
        <dbReference type="SAM" id="MobiDB-lite"/>
    </source>
</evidence>
<reference evidence="11" key="1">
    <citation type="submission" date="2025-08" db="UniProtKB">
        <authorList>
            <consortium name="RefSeq"/>
        </authorList>
    </citation>
    <scope>IDENTIFICATION</scope>
</reference>
<dbReference type="InterPro" id="IPR055065">
    <property type="entry name" value="OB_MCM10"/>
</dbReference>
<feature type="region of interest" description="Disordered" evidence="9">
    <location>
        <begin position="453"/>
        <end position="480"/>
    </location>
</feature>
<evidence type="ECO:0000313" key="11">
    <source>
        <dbReference type="RefSeq" id="XP_028153665.1"/>
    </source>
</evidence>
<name>A0A6P7HD06_DIAVI</name>
<dbReference type="GO" id="GO:0003688">
    <property type="term" value="F:DNA replication origin binding"/>
    <property type="evidence" value="ECO:0007669"/>
    <property type="project" value="TreeGrafter"/>
</dbReference>
<keyword evidence="6" id="KW-0863">Zinc-finger</keyword>
<sequence>MGEDCDPLDLLLLAAAEELEDSSKNQIKPKSLKETNLFEQESNINIKPLATTTNNSIIHTGDTDSSDDEDRRNWEEKKYTESGREIKKILDVPTKIGSNKSRISRVSNWKKPSVPVVKETNKKTVNPLTNPNPSVFSQADVIFGIRVINPLVSSAVIAERMIGREAIQFNRLGRFLQIKTDEKDWVIAGVVVHKSAAKTSQKGNQFSVWTLTDLRDDIKTVAVFLFGGAHGQLWKTSVGTVVGLLNPNVLEKKEGRDEASLSIDNAQKVMILGQSKDFGICKSVKKNGDKCTAIVNLAMCQYCVFHIKQEYQKCSIRSDLQSSFTGKGLTALRNKVLGKNEVFYAGKSYMAIPAKKSRKLEQKDNARLDSLFGKGIPQTSLKAAPVKKKSSAARLEVPQGQRLKDLQLLEKLSGVKDLSEKTEFEGKQSSDVTIGDAKSLASSVLSRLKAKNKVSENKVDSGARESVQSSEESVETTPKKIKGQLPIDKFRELENNLTKIMVSPTTNKVPAKESNNLTRKSLFENDLTKQRPTLENPFSGVPKLSGFASGSIDLSKPIIPRRSDKAKAKAIRLIQQKGPIKKTDPNNIRGTGIKRSIDIEGGDKLDLAPKKLKVDETNTFTSERFKKIMAASSSHLDLVESRDEEEKDKYFNKLEAKEKMEEKMINTHKVACKAVKCIQCKYISFSASDLCKSERHTFKVFDAVKRFFKCGHCKNRTVCLEVVPMTACSNCGGSNWQKTGMMHEKIATAVHSLSIRGGEQKFTNSVATDANLDLLVPD</sequence>
<dbReference type="Pfam" id="PF22379">
    <property type="entry name" value="OB_MCM10"/>
    <property type="match status" value="1"/>
</dbReference>
<dbReference type="AlphaFoldDB" id="A0A6P7HD06"/>
<comment type="similarity">
    <text evidence="2">Belongs to the MCM10 family.</text>
</comment>
<dbReference type="InterPro" id="IPR056791">
    <property type="entry name" value="Znf_Mcm10_C"/>
</dbReference>
<dbReference type="Pfam" id="PF09332">
    <property type="entry name" value="Mcm10"/>
    <property type="match status" value="1"/>
</dbReference>
<dbReference type="InParanoid" id="A0A6P7HD06"/>
<dbReference type="FunCoup" id="A0A6P7HD06">
    <property type="interactions" value="790"/>
</dbReference>
<dbReference type="InterPro" id="IPR012340">
    <property type="entry name" value="NA-bd_OB-fold"/>
</dbReference>
<dbReference type="Pfam" id="PF24863">
    <property type="entry name" value="zf-CCCH_Mcm10"/>
    <property type="match status" value="1"/>
</dbReference>
<proteinExistence type="inferred from homology"/>
<evidence type="ECO:0000256" key="2">
    <source>
        <dbReference type="ARBA" id="ARBA00009679"/>
    </source>
</evidence>
<evidence type="ECO:0000256" key="8">
    <source>
        <dbReference type="ARBA" id="ARBA00023242"/>
    </source>
</evidence>
<dbReference type="InterPro" id="IPR015411">
    <property type="entry name" value="Rep_factor_Mcm10_C"/>
</dbReference>
<comment type="subcellular location">
    <subcellularLocation>
        <location evidence="1">Nucleus</location>
    </subcellularLocation>
</comment>
<dbReference type="InterPro" id="IPR040184">
    <property type="entry name" value="Mcm10"/>
</dbReference>